<comment type="caution">
    <text evidence="3">The sequence shown here is derived from an EMBL/GenBank/DDBJ whole genome shotgun (WGS) entry which is preliminary data.</text>
</comment>
<evidence type="ECO:0008006" key="5">
    <source>
        <dbReference type="Google" id="ProtNLM"/>
    </source>
</evidence>
<dbReference type="Gene3D" id="1.10.287.110">
    <property type="entry name" value="DnaJ domain"/>
    <property type="match status" value="1"/>
</dbReference>
<evidence type="ECO:0000256" key="1">
    <source>
        <dbReference type="ARBA" id="ARBA00023186"/>
    </source>
</evidence>
<dbReference type="CDD" id="cd06257">
    <property type="entry name" value="DnaJ"/>
    <property type="match status" value="1"/>
</dbReference>
<dbReference type="Proteomes" id="UP001501083">
    <property type="component" value="Unassembled WGS sequence"/>
</dbReference>
<keyword evidence="4" id="KW-1185">Reference proteome</keyword>
<dbReference type="SUPFAM" id="SSF46565">
    <property type="entry name" value="Chaperone J-domain"/>
    <property type="match status" value="1"/>
</dbReference>
<feature type="region of interest" description="Disordered" evidence="2">
    <location>
        <begin position="214"/>
        <end position="234"/>
    </location>
</feature>
<keyword evidence="1" id="KW-0143">Chaperone</keyword>
<evidence type="ECO:0000256" key="2">
    <source>
        <dbReference type="SAM" id="MobiDB-lite"/>
    </source>
</evidence>
<protein>
    <recommendedName>
        <fullName evidence="5">J domain-containing protein</fullName>
    </recommendedName>
</protein>
<evidence type="ECO:0000313" key="3">
    <source>
        <dbReference type="EMBL" id="GAA5076128.1"/>
    </source>
</evidence>
<sequence length="234" mass="25516">MSQDFALLYLQLGLHPDCSLEDLKRAYRVRVGELHPDRHLEQDSSSDAHRALTELTALYSGAIRFHRIHGRLPGAVQRGPAPAPASTGGFGTAYVPPTQRAPDEGSGTRARSLATRAEQTRPMSRIATLSILALVVIMVVLHWSETSAPSHQDGGGAVAEAAPDAPRLELGMEEASVITIQGQPERVQDGVWNYGSSWVRFEDGHVVDWASVPPNRLMTPTPRPVHEEEEVLEP</sequence>
<accession>A0ABP9LGP7</accession>
<proteinExistence type="predicted"/>
<dbReference type="RefSeq" id="WP_158985503.1">
    <property type="nucleotide sequence ID" value="NZ_BAABKY010000002.1"/>
</dbReference>
<dbReference type="InterPro" id="IPR036869">
    <property type="entry name" value="J_dom_sf"/>
</dbReference>
<dbReference type="EMBL" id="BAABKY010000002">
    <property type="protein sequence ID" value="GAA5076128.1"/>
    <property type="molecule type" value="Genomic_DNA"/>
</dbReference>
<organism evidence="3 4">
    <name type="scientific">Lysobacter panacisoli</name>
    <dbReference type="NCBI Taxonomy" id="1255263"/>
    <lineage>
        <taxon>Bacteria</taxon>
        <taxon>Pseudomonadati</taxon>
        <taxon>Pseudomonadota</taxon>
        <taxon>Gammaproteobacteria</taxon>
        <taxon>Lysobacterales</taxon>
        <taxon>Lysobacteraceae</taxon>
        <taxon>Lysobacter</taxon>
    </lineage>
</organism>
<reference evidence="4" key="1">
    <citation type="journal article" date="2019" name="Int. J. Syst. Evol. Microbiol.">
        <title>The Global Catalogue of Microorganisms (GCM) 10K type strain sequencing project: providing services to taxonomists for standard genome sequencing and annotation.</title>
        <authorList>
            <consortium name="The Broad Institute Genomics Platform"/>
            <consortium name="The Broad Institute Genome Sequencing Center for Infectious Disease"/>
            <person name="Wu L."/>
            <person name="Ma J."/>
        </authorList>
    </citation>
    <scope>NUCLEOTIDE SEQUENCE [LARGE SCALE GENOMIC DNA]</scope>
    <source>
        <strain evidence="4">JCM 19212</strain>
    </source>
</reference>
<name>A0ABP9LGP7_9GAMM</name>
<feature type="region of interest" description="Disordered" evidence="2">
    <location>
        <begin position="74"/>
        <end position="109"/>
    </location>
</feature>
<evidence type="ECO:0000313" key="4">
    <source>
        <dbReference type="Proteomes" id="UP001501083"/>
    </source>
</evidence>
<dbReference type="InterPro" id="IPR001623">
    <property type="entry name" value="DnaJ_domain"/>
</dbReference>
<gene>
    <name evidence="3" type="ORF">GCM10025759_20460</name>
</gene>